<dbReference type="AlphaFoldDB" id="A0A165R0T6"/>
<dbReference type="SUPFAM" id="SSF47113">
    <property type="entry name" value="Histone-fold"/>
    <property type="match status" value="1"/>
</dbReference>
<sequence>MAALRTDAADEELSLPKATVQKMISEFLPNDVSVAKDTRDLIIECCVEFIHLIASDANEICEGESKKTIAPEHIISSLKRLGFEDYVSEVQEVLKDHKQQQKEREKKTTKFEQSGLTEEELARQQEELFAASRARFANQGQPSAAAAPAAEPEAES</sequence>
<dbReference type="InterPro" id="IPR003958">
    <property type="entry name" value="CBFA_NFYB_domain"/>
</dbReference>
<proteinExistence type="predicted"/>
<comment type="subcellular location">
    <subcellularLocation>
        <location evidence="1">Nucleus</location>
    </subcellularLocation>
</comment>
<dbReference type="STRING" id="1314781.A0A165R0T6"/>
<dbReference type="GO" id="GO:0051123">
    <property type="term" value="P:RNA polymerase II preinitiation complex assembly"/>
    <property type="evidence" value="ECO:0007669"/>
    <property type="project" value="TreeGrafter"/>
</dbReference>
<feature type="region of interest" description="Disordered" evidence="3">
    <location>
        <begin position="96"/>
        <end position="118"/>
    </location>
</feature>
<keyword evidence="6" id="KW-1185">Reference proteome</keyword>
<dbReference type="GO" id="GO:0017054">
    <property type="term" value="C:negative cofactor 2 complex"/>
    <property type="evidence" value="ECO:0007669"/>
    <property type="project" value="InterPro"/>
</dbReference>
<dbReference type="EMBL" id="KV425882">
    <property type="protein sequence ID" value="KZW04334.1"/>
    <property type="molecule type" value="Genomic_DNA"/>
</dbReference>
<dbReference type="OrthoDB" id="601405at2759"/>
<dbReference type="FunCoup" id="A0A165R0T6">
    <property type="interactions" value="559"/>
</dbReference>
<reference evidence="5 6" key="1">
    <citation type="journal article" date="2016" name="Mol. Biol. Evol.">
        <title>Comparative Genomics of Early-Diverging Mushroom-Forming Fungi Provides Insights into the Origins of Lignocellulose Decay Capabilities.</title>
        <authorList>
            <person name="Nagy L.G."/>
            <person name="Riley R."/>
            <person name="Tritt A."/>
            <person name="Adam C."/>
            <person name="Daum C."/>
            <person name="Floudas D."/>
            <person name="Sun H."/>
            <person name="Yadav J.S."/>
            <person name="Pangilinan J."/>
            <person name="Larsson K.H."/>
            <person name="Matsuura K."/>
            <person name="Barry K."/>
            <person name="Labutti K."/>
            <person name="Kuo R."/>
            <person name="Ohm R.A."/>
            <person name="Bhattacharya S.S."/>
            <person name="Shirouzu T."/>
            <person name="Yoshinaga Y."/>
            <person name="Martin F.M."/>
            <person name="Grigoriev I.V."/>
            <person name="Hibbett D.S."/>
        </authorList>
    </citation>
    <scope>NUCLEOTIDE SEQUENCE [LARGE SCALE GENOMIC DNA]</scope>
    <source>
        <strain evidence="5 6">HHB12029</strain>
    </source>
</reference>
<name>A0A165R0T6_EXIGL</name>
<dbReference type="CDD" id="cd22905">
    <property type="entry name" value="HFD_Dr1"/>
    <property type="match status" value="1"/>
</dbReference>
<dbReference type="InParanoid" id="A0A165R0T6"/>
<dbReference type="Proteomes" id="UP000077266">
    <property type="component" value="Unassembled WGS sequence"/>
</dbReference>
<keyword evidence="2" id="KW-0539">Nucleus</keyword>
<feature type="compositionally biased region" description="Low complexity" evidence="3">
    <location>
        <begin position="142"/>
        <end position="156"/>
    </location>
</feature>
<dbReference type="PANTHER" id="PTHR46138:SF1">
    <property type="entry name" value="PROTEIN DR1"/>
    <property type="match status" value="1"/>
</dbReference>
<dbReference type="GO" id="GO:0000122">
    <property type="term" value="P:negative regulation of transcription by RNA polymerase II"/>
    <property type="evidence" value="ECO:0007669"/>
    <property type="project" value="InterPro"/>
</dbReference>
<dbReference type="Gene3D" id="1.10.20.10">
    <property type="entry name" value="Histone, subunit A"/>
    <property type="match status" value="1"/>
</dbReference>
<evidence type="ECO:0000256" key="3">
    <source>
        <dbReference type="SAM" id="MobiDB-lite"/>
    </source>
</evidence>
<evidence type="ECO:0000313" key="5">
    <source>
        <dbReference type="EMBL" id="KZW04334.1"/>
    </source>
</evidence>
<dbReference type="InterPro" id="IPR042225">
    <property type="entry name" value="Ncb2"/>
</dbReference>
<evidence type="ECO:0000256" key="2">
    <source>
        <dbReference type="ARBA" id="ARBA00023242"/>
    </source>
</evidence>
<feature type="region of interest" description="Disordered" evidence="3">
    <location>
        <begin position="132"/>
        <end position="156"/>
    </location>
</feature>
<gene>
    <name evidence="5" type="ORF">EXIGLDRAFT_709643</name>
</gene>
<evidence type="ECO:0000313" key="6">
    <source>
        <dbReference type="Proteomes" id="UP000077266"/>
    </source>
</evidence>
<feature type="domain" description="Transcription factor CBF/NF-Y/archaeal histone" evidence="4">
    <location>
        <begin position="14"/>
        <end position="77"/>
    </location>
</feature>
<accession>A0A165R0T6</accession>
<evidence type="ECO:0000256" key="1">
    <source>
        <dbReference type="ARBA" id="ARBA00004123"/>
    </source>
</evidence>
<dbReference type="InterPro" id="IPR009072">
    <property type="entry name" value="Histone-fold"/>
</dbReference>
<dbReference type="PANTHER" id="PTHR46138">
    <property type="entry name" value="PROTEIN DR1"/>
    <property type="match status" value="1"/>
</dbReference>
<organism evidence="5 6">
    <name type="scientific">Exidia glandulosa HHB12029</name>
    <dbReference type="NCBI Taxonomy" id="1314781"/>
    <lineage>
        <taxon>Eukaryota</taxon>
        <taxon>Fungi</taxon>
        <taxon>Dikarya</taxon>
        <taxon>Basidiomycota</taxon>
        <taxon>Agaricomycotina</taxon>
        <taxon>Agaricomycetes</taxon>
        <taxon>Auriculariales</taxon>
        <taxon>Exidiaceae</taxon>
        <taxon>Exidia</taxon>
    </lineage>
</organism>
<dbReference type="GO" id="GO:0017025">
    <property type="term" value="F:TBP-class protein binding"/>
    <property type="evidence" value="ECO:0007669"/>
    <property type="project" value="TreeGrafter"/>
</dbReference>
<dbReference type="GO" id="GO:0046982">
    <property type="term" value="F:protein heterodimerization activity"/>
    <property type="evidence" value="ECO:0007669"/>
    <property type="project" value="InterPro"/>
</dbReference>
<evidence type="ECO:0000259" key="4">
    <source>
        <dbReference type="Pfam" id="PF00808"/>
    </source>
</evidence>
<dbReference type="Pfam" id="PF00808">
    <property type="entry name" value="CBFD_NFYB_HMF"/>
    <property type="match status" value="1"/>
</dbReference>
<feature type="compositionally biased region" description="Basic and acidic residues" evidence="3">
    <location>
        <begin position="96"/>
        <end position="110"/>
    </location>
</feature>
<dbReference type="FunFam" id="1.10.20.10:FF:000019">
    <property type="entry name" value="Negative cofactor 2 beta"/>
    <property type="match status" value="1"/>
</dbReference>
<protein>
    <submittedName>
        <fullName evidence="5">Histone-fold-containing protein</fullName>
    </submittedName>
</protein>
<dbReference type="GO" id="GO:0016251">
    <property type="term" value="F:RNA polymerase II general transcription initiation factor activity"/>
    <property type="evidence" value="ECO:0007669"/>
    <property type="project" value="TreeGrafter"/>
</dbReference>